<keyword evidence="3" id="KW-1185">Reference proteome</keyword>
<evidence type="ECO:0000313" key="2">
    <source>
        <dbReference type="EMBL" id="PIA14163.1"/>
    </source>
</evidence>
<dbReference type="OrthoDB" id="5522982at2759"/>
<name>A0A2G5B540_COERN</name>
<sequence>MQGQMFAILRQGLVPPVARYPVSQQCLTWRGMSTKESKDPNSYEQVAKKQLRDYQKWRKHFTWRREHVVQALREYALWSLLGLLAYHNMTNRHELQEYEADSFVTIDKLEENLHSIDPHNRLLKDTLWEQNADPAVSTTTADPLYMDKNQSAYHTKPIPGNRDPDGTNGGGNTPVFF</sequence>
<reference evidence="2 3" key="1">
    <citation type="journal article" date="2015" name="Genome Biol. Evol.">
        <title>Phylogenomic analyses indicate that early fungi evolved digesting cell walls of algal ancestors of land plants.</title>
        <authorList>
            <person name="Chang Y."/>
            <person name="Wang S."/>
            <person name="Sekimoto S."/>
            <person name="Aerts A.L."/>
            <person name="Choi C."/>
            <person name="Clum A."/>
            <person name="LaButti K.M."/>
            <person name="Lindquist E.A."/>
            <person name="Yee Ngan C."/>
            <person name="Ohm R.A."/>
            <person name="Salamov A.A."/>
            <person name="Grigoriev I.V."/>
            <person name="Spatafora J.W."/>
            <person name="Berbee M.L."/>
        </authorList>
    </citation>
    <scope>NUCLEOTIDE SEQUENCE [LARGE SCALE GENOMIC DNA]</scope>
    <source>
        <strain evidence="2 3">NRRL 1564</strain>
    </source>
</reference>
<dbReference type="AlphaFoldDB" id="A0A2G5B540"/>
<protein>
    <submittedName>
        <fullName evidence="2">Uncharacterized protein</fullName>
    </submittedName>
</protein>
<evidence type="ECO:0000313" key="3">
    <source>
        <dbReference type="Proteomes" id="UP000242474"/>
    </source>
</evidence>
<gene>
    <name evidence="2" type="ORF">COEREDRAFT_82981</name>
</gene>
<organism evidence="2 3">
    <name type="scientific">Coemansia reversa (strain ATCC 12441 / NRRL 1564)</name>
    <dbReference type="NCBI Taxonomy" id="763665"/>
    <lineage>
        <taxon>Eukaryota</taxon>
        <taxon>Fungi</taxon>
        <taxon>Fungi incertae sedis</taxon>
        <taxon>Zoopagomycota</taxon>
        <taxon>Kickxellomycotina</taxon>
        <taxon>Kickxellomycetes</taxon>
        <taxon>Kickxellales</taxon>
        <taxon>Kickxellaceae</taxon>
        <taxon>Coemansia</taxon>
    </lineage>
</organism>
<dbReference type="EMBL" id="KZ303521">
    <property type="protein sequence ID" value="PIA14163.1"/>
    <property type="molecule type" value="Genomic_DNA"/>
</dbReference>
<accession>A0A2G5B540</accession>
<proteinExistence type="predicted"/>
<feature type="region of interest" description="Disordered" evidence="1">
    <location>
        <begin position="151"/>
        <end position="177"/>
    </location>
</feature>
<feature type="compositionally biased region" description="Gly residues" evidence="1">
    <location>
        <begin position="167"/>
        <end position="177"/>
    </location>
</feature>
<evidence type="ECO:0000256" key="1">
    <source>
        <dbReference type="SAM" id="MobiDB-lite"/>
    </source>
</evidence>
<dbReference type="Proteomes" id="UP000242474">
    <property type="component" value="Unassembled WGS sequence"/>
</dbReference>